<dbReference type="InterPro" id="IPR006145">
    <property type="entry name" value="PsdUridine_synth_RsuA/RluA"/>
</dbReference>
<dbReference type="InterPro" id="IPR006225">
    <property type="entry name" value="PsdUridine_synth_RluC/D"/>
</dbReference>
<keyword evidence="4" id="KW-0694">RNA-binding</keyword>
<dbReference type="SMART" id="SM00363">
    <property type="entry name" value="S4"/>
    <property type="match status" value="1"/>
</dbReference>
<accession>B4CUQ4</accession>
<dbReference type="Proteomes" id="UP000005824">
    <property type="component" value="Unassembled WGS sequence"/>
</dbReference>
<feature type="domain" description="RNA-binding S4" evidence="6">
    <location>
        <begin position="15"/>
        <end position="79"/>
    </location>
</feature>
<comment type="catalytic activity">
    <reaction evidence="5">
        <text>a uridine in RNA = a pseudouridine in RNA</text>
        <dbReference type="Rhea" id="RHEA:48348"/>
        <dbReference type="Rhea" id="RHEA-COMP:12068"/>
        <dbReference type="Rhea" id="RHEA-COMP:12069"/>
        <dbReference type="ChEBI" id="CHEBI:65314"/>
        <dbReference type="ChEBI" id="CHEBI:65315"/>
    </reaction>
</comment>
<dbReference type="Gene3D" id="3.30.2350.10">
    <property type="entry name" value="Pseudouridine synthase"/>
    <property type="match status" value="1"/>
</dbReference>
<dbReference type="PROSITE" id="PS50889">
    <property type="entry name" value="S4"/>
    <property type="match status" value="1"/>
</dbReference>
<dbReference type="SUPFAM" id="SSF55120">
    <property type="entry name" value="Pseudouridine synthase"/>
    <property type="match status" value="1"/>
</dbReference>
<dbReference type="CDD" id="cd00165">
    <property type="entry name" value="S4"/>
    <property type="match status" value="1"/>
</dbReference>
<gene>
    <name evidence="7" type="ORF">CfE428DRAFT_0417</name>
</gene>
<dbReference type="CDD" id="cd02869">
    <property type="entry name" value="PseudoU_synth_RluA_like"/>
    <property type="match status" value="1"/>
</dbReference>
<dbReference type="GO" id="GO:0016798">
    <property type="term" value="F:hydrolase activity, acting on glycosyl bonds"/>
    <property type="evidence" value="ECO:0007669"/>
    <property type="project" value="UniProtKB-KW"/>
</dbReference>
<dbReference type="InterPro" id="IPR050188">
    <property type="entry name" value="RluA_PseudoU_synthase"/>
</dbReference>
<evidence type="ECO:0000256" key="5">
    <source>
        <dbReference type="RuleBase" id="RU362028"/>
    </source>
</evidence>
<dbReference type="PANTHER" id="PTHR21600">
    <property type="entry name" value="MITOCHONDRIAL RNA PSEUDOURIDINE SYNTHASE"/>
    <property type="match status" value="1"/>
</dbReference>
<dbReference type="GO" id="GO:0120159">
    <property type="term" value="F:rRNA pseudouridine synthase activity"/>
    <property type="evidence" value="ECO:0007669"/>
    <property type="project" value="UniProtKB-ARBA"/>
</dbReference>
<keyword evidence="2 5" id="KW-0413">Isomerase</keyword>
<feature type="active site" evidence="3">
    <location>
        <position position="138"/>
    </location>
</feature>
<dbReference type="InterPro" id="IPR002942">
    <property type="entry name" value="S4_RNA-bd"/>
</dbReference>
<reference evidence="7 8" key="1">
    <citation type="journal article" date="2011" name="J. Bacteriol.">
        <title>Genome sequence of Chthoniobacter flavus Ellin428, an aerobic heterotrophic soil bacterium.</title>
        <authorList>
            <person name="Kant R."/>
            <person name="van Passel M.W."/>
            <person name="Palva A."/>
            <person name="Lucas S."/>
            <person name="Lapidus A."/>
            <person name="Glavina Del Rio T."/>
            <person name="Dalin E."/>
            <person name="Tice H."/>
            <person name="Bruce D."/>
            <person name="Goodwin L."/>
            <person name="Pitluck S."/>
            <person name="Larimer F.W."/>
            <person name="Land M.L."/>
            <person name="Hauser L."/>
            <person name="Sangwan P."/>
            <person name="de Vos W.M."/>
            <person name="Janssen P.H."/>
            <person name="Smidt H."/>
        </authorList>
    </citation>
    <scope>NUCLEOTIDE SEQUENCE [LARGE SCALE GENOMIC DNA]</scope>
    <source>
        <strain evidence="7 8">Ellin428</strain>
    </source>
</reference>
<dbReference type="PANTHER" id="PTHR21600:SF44">
    <property type="entry name" value="RIBOSOMAL LARGE SUBUNIT PSEUDOURIDINE SYNTHASE D"/>
    <property type="match status" value="1"/>
</dbReference>
<dbReference type="AlphaFoldDB" id="B4CUQ4"/>
<comment type="function">
    <text evidence="5">Responsible for synthesis of pseudouridine from uracil.</text>
</comment>
<organism evidence="7 8">
    <name type="scientific">Chthoniobacter flavus Ellin428</name>
    <dbReference type="NCBI Taxonomy" id="497964"/>
    <lineage>
        <taxon>Bacteria</taxon>
        <taxon>Pseudomonadati</taxon>
        <taxon>Verrucomicrobiota</taxon>
        <taxon>Spartobacteria</taxon>
        <taxon>Chthoniobacterales</taxon>
        <taxon>Chthoniobacteraceae</taxon>
        <taxon>Chthoniobacter</taxon>
    </lineage>
</organism>
<protein>
    <recommendedName>
        <fullName evidence="5">Pseudouridine synthase</fullName>
        <ecNumber evidence="5">5.4.99.-</ecNumber>
    </recommendedName>
</protein>
<dbReference type="SUPFAM" id="SSF55174">
    <property type="entry name" value="Alpha-L RNA-binding motif"/>
    <property type="match status" value="1"/>
</dbReference>
<evidence type="ECO:0000259" key="6">
    <source>
        <dbReference type="SMART" id="SM00363"/>
    </source>
</evidence>
<evidence type="ECO:0000256" key="1">
    <source>
        <dbReference type="ARBA" id="ARBA00010876"/>
    </source>
</evidence>
<dbReference type="PROSITE" id="PS01129">
    <property type="entry name" value="PSI_RLU"/>
    <property type="match status" value="1"/>
</dbReference>
<dbReference type="RefSeq" id="WP_006977744.1">
    <property type="nucleotide sequence ID" value="NZ_ABVL01000001.1"/>
</dbReference>
<evidence type="ECO:0000313" key="8">
    <source>
        <dbReference type="Proteomes" id="UP000005824"/>
    </source>
</evidence>
<dbReference type="STRING" id="497964.CfE428DRAFT_0417"/>
<dbReference type="InterPro" id="IPR020103">
    <property type="entry name" value="PsdUridine_synth_cat_dom_sf"/>
</dbReference>
<comment type="similarity">
    <text evidence="1 5">Belongs to the pseudouridine synthase RluA family.</text>
</comment>
<dbReference type="InParanoid" id="B4CUQ4"/>
<dbReference type="EMBL" id="ABVL01000001">
    <property type="protein sequence ID" value="EDY22292.1"/>
    <property type="molecule type" value="Genomic_DNA"/>
</dbReference>
<dbReference type="EC" id="5.4.99.-" evidence="5"/>
<dbReference type="Pfam" id="PF01479">
    <property type="entry name" value="S4"/>
    <property type="match status" value="1"/>
</dbReference>
<name>B4CUQ4_9BACT</name>
<evidence type="ECO:0000256" key="3">
    <source>
        <dbReference type="PIRSR" id="PIRSR606225-1"/>
    </source>
</evidence>
<dbReference type="eggNOG" id="COG0564">
    <property type="taxonomic scope" value="Bacteria"/>
</dbReference>
<keyword evidence="8" id="KW-1185">Reference proteome</keyword>
<dbReference type="FunCoup" id="B4CUQ4">
    <property type="interactions" value="595"/>
</dbReference>
<dbReference type="Gene3D" id="3.10.290.10">
    <property type="entry name" value="RNA-binding S4 domain"/>
    <property type="match status" value="1"/>
</dbReference>
<dbReference type="GO" id="GO:0000455">
    <property type="term" value="P:enzyme-directed rRNA pseudouridine synthesis"/>
    <property type="evidence" value="ECO:0007669"/>
    <property type="project" value="UniProtKB-ARBA"/>
</dbReference>
<evidence type="ECO:0000256" key="4">
    <source>
        <dbReference type="PROSITE-ProRule" id="PRU00182"/>
    </source>
</evidence>
<evidence type="ECO:0000256" key="2">
    <source>
        <dbReference type="ARBA" id="ARBA00023235"/>
    </source>
</evidence>
<dbReference type="Pfam" id="PF00849">
    <property type="entry name" value="PseudoU_synth_2"/>
    <property type="match status" value="1"/>
</dbReference>
<sequence>MKTSEFRVDAAAAGPRLDQFLASAAAGLSRARIQDLIKEGHVTLNGGVAKASARLRAGDAVTLHEPPPVPTETVAEEIALDVLFEDDDLIVINKPAGLVVHPAAGNWSGTVVNALLHHCQTLSGIGGEQRPGIVHRLDKDTSGCLVVAKNDAAHQSLAKQFAGREVTKIYLALAAGKWARKSGVIEAPIGRHPVQRKKMTVLPADKGRAAKTGYRVLLELPVGTLVECTLHTGRTHQIRVHLKHLGHPILGDEVYGRRGDFARQMLHAWRLGFVHPGTGKHLNFESPIPPDFVEAGVPNPLP</sequence>
<dbReference type="NCBIfam" id="TIGR00005">
    <property type="entry name" value="rluA_subfam"/>
    <property type="match status" value="1"/>
</dbReference>
<keyword evidence="7" id="KW-0378">Hydrolase</keyword>
<proteinExistence type="inferred from homology"/>
<dbReference type="InterPro" id="IPR036986">
    <property type="entry name" value="S4_RNA-bd_sf"/>
</dbReference>
<evidence type="ECO:0000313" key="7">
    <source>
        <dbReference type="EMBL" id="EDY22292.1"/>
    </source>
</evidence>
<dbReference type="GO" id="GO:0003723">
    <property type="term" value="F:RNA binding"/>
    <property type="evidence" value="ECO:0007669"/>
    <property type="project" value="UniProtKB-KW"/>
</dbReference>
<comment type="caution">
    <text evidence="7">The sequence shown here is derived from an EMBL/GenBank/DDBJ whole genome shotgun (WGS) entry which is preliminary data.</text>
</comment>
<dbReference type="InterPro" id="IPR006224">
    <property type="entry name" value="PsdUridine_synth_RluA-like_CS"/>
</dbReference>
<keyword evidence="7" id="KW-0326">Glycosidase</keyword>